<dbReference type="InterPro" id="IPR045394">
    <property type="entry name" value="Abhydrolase_dom"/>
</dbReference>
<keyword evidence="6" id="KW-1185">Reference proteome</keyword>
<dbReference type="Pfam" id="PF20091">
    <property type="entry name" value="Abhydrolase_10"/>
    <property type="match status" value="1"/>
</dbReference>
<dbReference type="EMBL" id="FOKC01000006">
    <property type="protein sequence ID" value="SFB28534.1"/>
    <property type="molecule type" value="Genomic_DNA"/>
</dbReference>
<evidence type="ECO:0000313" key="3">
    <source>
        <dbReference type="EMBL" id="PKH41833.1"/>
    </source>
</evidence>
<feature type="domain" description="Alpha/beta hydrolase" evidence="2">
    <location>
        <begin position="54"/>
        <end position="516"/>
    </location>
</feature>
<evidence type="ECO:0000259" key="2">
    <source>
        <dbReference type="Pfam" id="PF20091"/>
    </source>
</evidence>
<accession>A0A1I0ZS24</accession>
<sequence>MGARHLRRLCPVAVALLLSLLLAIGFGGSAPAAWTAAGDVEPFVTPRAAVSAEVAWTSSSTPFSADGVFAEWPMPAGYTEKEYFISGTASIYEYSDTGVRVVSPCPASVTGDARPSCSGLPYTTRILIAMPKQPRDFSGNVWVNPLNPSAGYDMRVDWNRTQRYHVRKGNAYVMWTAASWAVDALKQHDPQRYSALHWPSDPRRVGTPYDGIAYDVAAQLGRLLKENTPDSPLHRYDVERVFEAGFSYDGGLTFTQANIFHNLLRMPGGGGIYDGYLPQGSWAQDMVPLNPWPTGYLPEGDPRLRMGSRDAPVIKVNTETELALPIPISWRRPDSDAPHDRYRGWEVPGASHDDQQTLSDPSNMALFGTVSFPSECAHKDPPHVSPTDFRYGYVANAAADALVNWVTTGSSPPHASHIEQTDLSNPSKQTIMRDRFGNARGGVRTPQLTVPRSAFHVIDDGPAFCWSIGWSTPLSNSVLTSLYTSSADYKRQFAAAAKQTVELGFWLEADAREAIRELATLP</sequence>
<feature type="signal peptide" evidence="1">
    <location>
        <begin position="1"/>
        <end position="32"/>
    </location>
</feature>
<keyword evidence="1" id="KW-0732">Signal</keyword>
<name>A0A1I0ZS24_9ACTN</name>
<evidence type="ECO:0000256" key="1">
    <source>
        <dbReference type="SAM" id="SignalP"/>
    </source>
</evidence>
<evidence type="ECO:0000313" key="4">
    <source>
        <dbReference type="EMBL" id="SFB28534.1"/>
    </source>
</evidence>
<dbReference type="AlphaFoldDB" id="A0A1I0ZS24"/>
<evidence type="ECO:0000313" key="5">
    <source>
        <dbReference type="Proteomes" id="UP000199113"/>
    </source>
</evidence>
<dbReference type="Proteomes" id="UP000233565">
    <property type="component" value="Unassembled WGS sequence"/>
</dbReference>
<reference evidence="4" key="1">
    <citation type="submission" date="2016-10" db="EMBL/GenBank/DDBJ databases">
        <authorList>
            <person name="de Groot N.N."/>
        </authorList>
    </citation>
    <scope>NUCLEOTIDE SEQUENCE [LARGE SCALE GENOMIC DNA]</scope>
    <source>
        <strain evidence="4">CGMCC 1.10697</strain>
    </source>
</reference>
<reference evidence="3 6" key="2">
    <citation type="submission" date="2017-12" db="EMBL/GenBank/DDBJ databases">
        <title>Pharmacopeia of the Arctic Ocean.</title>
        <authorList>
            <person name="Collins E."/>
            <person name="Ducluzeau A.-L."/>
        </authorList>
    </citation>
    <scope>NUCLEOTIDE SEQUENCE [LARGE SCALE GENOMIC DNA]</scope>
    <source>
        <strain evidence="3 6">DSM 23325</strain>
    </source>
</reference>
<dbReference type="EMBL" id="PJBV01000014">
    <property type="protein sequence ID" value="PKH41833.1"/>
    <property type="molecule type" value="Genomic_DNA"/>
</dbReference>
<feature type="chain" id="PRO_5011606164" description="Alpha/beta hydrolase domain-containing protein" evidence="1">
    <location>
        <begin position="33"/>
        <end position="522"/>
    </location>
</feature>
<organism evidence="4 5">
    <name type="scientific">Nocardioides alpinus</name>
    <dbReference type="NCBI Taxonomy" id="748909"/>
    <lineage>
        <taxon>Bacteria</taxon>
        <taxon>Bacillati</taxon>
        <taxon>Actinomycetota</taxon>
        <taxon>Actinomycetes</taxon>
        <taxon>Propionibacteriales</taxon>
        <taxon>Nocardioidaceae</taxon>
        <taxon>Nocardioides</taxon>
    </lineage>
</organism>
<gene>
    <name evidence="3" type="ORF">CXG46_08185</name>
    <name evidence="4" type="ORF">SAMN05192575_106194</name>
</gene>
<dbReference type="Proteomes" id="UP000199113">
    <property type="component" value="Unassembled WGS sequence"/>
</dbReference>
<proteinExistence type="predicted"/>
<protein>
    <recommendedName>
        <fullName evidence="2">Alpha/beta hydrolase domain-containing protein</fullName>
    </recommendedName>
</protein>
<evidence type="ECO:0000313" key="6">
    <source>
        <dbReference type="Proteomes" id="UP000233565"/>
    </source>
</evidence>